<dbReference type="SUPFAM" id="SSF52058">
    <property type="entry name" value="L domain-like"/>
    <property type="match status" value="2"/>
</dbReference>
<dbReference type="FunFam" id="2.10.25.10:FF:000063">
    <property type="entry name" value="Slit guidance ligand 2"/>
    <property type="match status" value="1"/>
</dbReference>
<dbReference type="Proteomes" id="UP000005239">
    <property type="component" value="Unassembled WGS sequence"/>
</dbReference>
<dbReference type="InterPro" id="IPR001611">
    <property type="entry name" value="Leu-rich_rpt"/>
</dbReference>
<keyword evidence="9" id="KW-0325">Glycoprotein</keyword>
<dbReference type="FunFam" id="3.80.10.10:FF:001363">
    <property type="entry name" value="Slit homolog 1 protein"/>
    <property type="match status" value="1"/>
</dbReference>
<dbReference type="InterPro" id="IPR000483">
    <property type="entry name" value="Cys-rich_flank_reg_C"/>
</dbReference>
<dbReference type="InterPro" id="IPR001881">
    <property type="entry name" value="EGF-like_Ca-bd_dom"/>
</dbReference>
<dbReference type="InterPro" id="IPR000152">
    <property type="entry name" value="EGF-type_Asp/Asn_hydroxyl_site"/>
</dbReference>
<dbReference type="PROSITE" id="PS01225">
    <property type="entry name" value="CTCK_2"/>
    <property type="match status" value="1"/>
</dbReference>
<dbReference type="SMART" id="SM00225">
    <property type="entry name" value="BTB"/>
    <property type="match status" value="1"/>
</dbReference>
<dbReference type="SUPFAM" id="SSF57196">
    <property type="entry name" value="EGF/Laminin"/>
    <property type="match status" value="5"/>
</dbReference>
<dbReference type="PROSITE" id="PS50097">
    <property type="entry name" value="BTB"/>
    <property type="match status" value="1"/>
</dbReference>
<dbReference type="FunFam" id="3.80.10.10:FF:000002">
    <property type="entry name" value="Slit guidance ligand 2"/>
    <property type="match status" value="2"/>
</dbReference>
<keyword evidence="6" id="KW-0732">Signal</keyword>
<keyword evidence="3" id="KW-0964">Secreted</keyword>
<evidence type="ECO:0000256" key="1">
    <source>
        <dbReference type="ARBA" id="ARBA00004613"/>
    </source>
</evidence>
<dbReference type="PROSITE" id="PS51450">
    <property type="entry name" value="LRR"/>
    <property type="match status" value="6"/>
</dbReference>
<dbReference type="PANTHER" id="PTHR45836">
    <property type="entry name" value="SLIT HOMOLOG"/>
    <property type="match status" value="1"/>
</dbReference>
<keyword evidence="5" id="KW-0433">Leucine-rich repeat</keyword>
<keyword evidence="2" id="KW-0217">Developmental protein</keyword>
<dbReference type="Pfam" id="PF00008">
    <property type="entry name" value="EGF"/>
    <property type="match status" value="5"/>
</dbReference>
<feature type="disulfide bond" evidence="10">
    <location>
        <begin position="1049"/>
        <end position="1058"/>
    </location>
</feature>
<dbReference type="InterPro" id="IPR013320">
    <property type="entry name" value="ConA-like_dom_sf"/>
</dbReference>
<dbReference type="SUPFAM" id="SSF54695">
    <property type="entry name" value="POZ domain"/>
    <property type="match status" value="1"/>
</dbReference>
<keyword evidence="4 10" id="KW-0245">EGF-like domain</keyword>
<dbReference type="GO" id="GO:0048843">
    <property type="term" value="P:negative regulation of axon extension involved in axon guidance"/>
    <property type="evidence" value="ECO:0007669"/>
    <property type="project" value="EnsemblMetazoa"/>
</dbReference>
<keyword evidence="12" id="KW-1185">Reference proteome</keyword>
<dbReference type="GO" id="GO:0048495">
    <property type="term" value="F:Roundabout binding"/>
    <property type="evidence" value="ECO:0000318"/>
    <property type="project" value="GO_Central"/>
</dbReference>
<dbReference type="InterPro" id="IPR001791">
    <property type="entry name" value="Laminin_G"/>
</dbReference>
<dbReference type="SUPFAM" id="SSF49899">
    <property type="entry name" value="Concanavalin A-like lectins/glucanases"/>
    <property type="match status" value="1"/>
</dbReference>
<comment type="caution">
    <text evidence="10">Lacks conserved residue(s) required for the propagation of feature annotation.</text>
</comment>
<dbReference type="SMART" id="SM00181">
    <property type="entry name" value="EGF"/>
    <property type="match status" value="7"/>
</dbReference>
<feature type="disulfide bond" evidence="10">
    <location>
        <begin position="1252"/>
        <end position="1261"/>
    </location>
</feature>
<protein>
    <submittedName>
        <fullName evidence="11">Slt-1</fullName>
    </submittedName>
</protein>
<comment type="subcellular location">
    <subcellularLocation>
        <location evidence="1">Secreted</location>
    </subcellularLocation>
</comment>
<dbReference type="GO" id="GO:0016199">
    <property type="term" value="P:axon midline choice point recognition"/>
    <property type="evidence" value="ECO:0007669"/>
    <property type="project" value="EnsemblMetazoa"/>
</dbReference>
<feature type="disulfide bond" evidence="10">
    <location>
        <begin position="1231"/>
        <end position="1241"/>
    </location>
</feature>
<dbReference type="InterPro" id="IPR018097">
    <property type="entry name" value="EGF_Ca-bd_CS"/>
</dbReference>
<feature type="disulfide bond" evidence="10">
    <location>
        <begin position="1426"/>
        <end position="1443"/>
    </location>
</feature>
<evidence type="ECO:0000256" key="3">
    <source>
        <dbReference type="ARBA" id="ARBA00022525"/>
    </source>
</evidence>
<dbReference type="CDD" id="cd18186">
    <property type="entry name" value="BTB_POZ_ZBTB_KLHL-like"/>
    <property type="match status" value="1"/>
</dbReference>
<feature type="disulfide bond" evidence="10">
    <location>
        <begin position="1088"/>
        <end position="1097"/>
    </location>
</feature>
<accession>A0A2A6D2Y2</accession>
<dbReference type="Gene3D" id="3.30.710.10">
    <property type="entry name" value="Potassium Channel Kv1.1, Chain A"/>
    <property type="match status" value="1"/>
</dbReference>
<dbReference type="Gene3D" id="2.10.25.10">
    <property type="entry name" value="Laminin"/>
    <property type="match status" value="6"/>
</dbReference>
<dbReference type="FunFam" id="2.10.25.10:FF:000795">
    <property type="entry name" value="Slit homolog 1 protein"/>
    <property type="match status" value="1"/>
</dbReference>
<keyword evidence="7" id="KW-0677">Repeat</keyword>
<evidence type="ECO:0000313" key="12">
    <source>
        <dbReference type="Proteomes" id="UP000005239"/>
    </source>
</evidence>
<dbReference type="SMART" id="SM00041">
    <property type="entry name" value="CT"/>
    <property type="match status" value="1"/>
</dbReference>
<dbReference type="Pfam" id="PF13855">
    <property type="entry name" value="LRR_8"/>
    <property type="match status" value="5"/>
</dbReference>
<proteinExistence type="predicted"/>
<sequence>PKYFNYLVRDCGSHNVRESQFEKSEAPWSIDASHQNLVESAGSHHALGEMTLTIIVEDRVFQVNAEKYARESEFIRALLEGSYIESTQRSVTLHDVSLEDWNVFFDFIEGRESLSTNNGETVLYIADRFGFDRARSQVEALLLHEKMLTQISDWEVFAIQILHLINRFKDRRSRMIRERLISTLEKHHVNVGLSDLQMGPPWLGRVLLLLLQLSSCLLASSFCPNGCSCSAVTVVCTGLGLKRIPSGIPEDTTRLDLQENKISVIRKADFANLPSLKILDLSHNQLSSISEDHLKGPRAVRVLQLDVNALKWYFETSILNDWPNLEVLTLNNNNLTTIEEFDYVSSLRLLKLSENPWLCDCRLKWVKNLDETISKNVACYRPALLNGKTLDAVDESSIKCSGMEKRAASSCVNQGSCPASCTCVDSVVDCRDRDLTHIPAFLPASTTELRLEQNRISYIPENALSHMKNLRRLDMSKNAISEIAPGAFRGLDNLNTLVLYGNELVDIPLGSFDGIENLQLLLLNANKLKCIRHDAFRNLTKLALLSLYDNNIQSLSNETFHHLSSLQTLHLAKNPLICDCNLRWLAELLTTRMIETSGARCEAPKRVSKRRLSTLPSTKFNCRGSEMFMTRRADECIIDHECPSTCSCIGTSVDCSHRGLTEVPKNIPSFATDLRLNNNKISDLALLSNQSLHNVKMLDLSHNELAVIPFTVTAALPNVSTIHVDHNKIRRLSKLPLGVESKISVFLKGNPLECFPDSVIESLSNITLDLPTEVECSCSIKGLVKYAQIHKLPFPTCSSPPELAGARLIDITDEVMKCTGDDDCDQLNACPKQCLCDNNIVRCSNKGLSEFPHGIPAETTELFLDSNEISTIPIDKIKALPKLVKLDLSHNQITTVEDNTFVGLEKLSTLILSYNKVMCIAPFAFSSLRSLRILSLHGNDISTLPETAFTDLHNITHIALGSNSLHCDCELSWFAKWIKTRFIEAGIARCESPTLMRNQLLLSARDADLTCSGSKPLSVQSKCNACAESPCKNGASCSSLPGRQFTCECALGFHGKQCEKEIDACYGHPCMNNASCKVIEEGRFTCNCRKGFTGHLCEKNNDDCVNNKCQNGAKCIDMINSYRCDCGERFSGRYCEEKVAFCSRSLQPCKNGGSCLAENKGESYQCKCLAGFSGQNCTTNIDDCKKNVCQNGGVCIDGINSFSCECPPNFTGSSCEIPLMGYSIHQSAATCDKATCLNGMCIPSASGSSCKCNSGWTGDHCSVLRSIGFTGESSYASLDDWNPVHSQLNFTLTTQDKSGVLAYIGDDSSHLSVELFDGRIKISFHIGNPPASHLYSYSIVSDGVPHNISIYVMGEKLTLSVDNASTQHIENSGKSKQFHSTAKLPLFLGGVPSEIAERAMNNHQLRSNKTISGCTGLVNFCMARGCGHGVCMANNAEPSGFTCRCTVGYTGSTCDRREIGCTKERWRRRIEHEGCISVDEVKSASCSGYCGEDSSTCCKAGKTKKRRVKMRCADGTQKVHTMEIVRRCECSTTCLAPSNPFLASF</sequence>
<dbReference type="InterPro" id="IPR051355">
    <property type="entry name" value="Notch/Slit_guidance"/>
</dbReference>
<feature type="disulfide bond" evidence="10">
    <location>
        <begin position="1126"/>
        <end position="1135"/>
    </location>
</feature>
<dbReference type="EnsemblMetazoa" id="PPA20576.1">
    <property type="protein sequence ID" value="PPA20576.1"/>
    <property type="gene ID" value="WBGene00110130"/>
</dbReference>
<dbReference type="Pfam" id="PF01462">
    <property type="entry name" value="LRRNT"/>
    <property type="match status" value="2"/>
</dbReference>
<dbReference type="InterPro" id="IPR000372">
    <property type="entry name" value="LRRNT"/>
</dbReference>
<dbReference type="PROSITE" id="PS00010">
    <property type="entry name" value="ASX_HYDROXYL"/>
    <property type="match status" value="2"/>
</dbReference>
<feature type="disulfide bond" evidence="10">
    <location>
        <begin position="1445"/>
        <end position="1454"/>
    </location>
</feature>
<dbReference type="Gene3D" id="3.80.10.10">
    <property type="entry name" value="Ribonuclease Inhibitor"/>
    <property type="match status" value="5"/>
</dbReference>
<dbReference type="InterPro" id="IPR006207">
    <property type="entry name" value="Cys_knot_C"/>
</dbReference>
<evidence type="ECO:0000256" key="2">
    <source>
        <dbReference type="ARBA" id="ARBA00022473"/>
    </source>
</evidence>
<dbReference type="PROSITE" id="PS01187">
    <property type="entry name" value="EGF_CA"/>
    <property type="match status" value="1"/>
</dbReference>
<dbReference type="InterPro" id="IPR000742">
    <property type="entry name" value="EGF"/>
</dbReference>
<dbReference type="InterPro" id="IPR003591">
    <property type="entry name" value="Leu-rich_rpt_typical-subtyp"/>
</dbReference>
<dbReference type="SMART" id="SM00082">
    <property type="entry name" value="LRRCT"/>
    <property type="match status" value="4"/>
</dbReference>
<feature type="disulfide bond" evidence="10">
    <location>
        <begin position="1421"/>
        <end position="1431"/>
    </location>
</feature>
<evidence type="ECO:0000313" key="11">
    <source>
        <dbReference type="EnsemblMetazoa" id="PPA20576.1"/>
    </source>
</evidence>
<name>A0A2A6D2Y2_PRIPA</name>
<dbReference type="PROSITE" id="PS50025">
    <property type="entry name" value="LAM_G_DOMAIN"/>
    <property type="match status" value="1"/>
</dbReference>
<dbReference type="GO" id="GO:0005509">
    <property type="term" value="F:calcium ion binding"/>
    <property type="evidence" value="ECO:0007669"/>
    <property type="project" value="InterPro"/>
</dbReference>
<dbReference type="SMART" id="SM00282">
    <property type="entry name" value="LamG"/>
    <property type="match status" value="1"/>
</dbReference>
<dbReference type="Pfam" id="PF00651">
    <property type="entry name" value="BTB"/>
    <property type="match status" value="1"/>
</dbReference>
<dbReference type="SMART" id="SM00365">
    <property type="entry name" value="LRR_SD22"/>
    <property type="match status" value="7"/>
</dbReference>
<dbReference type="GO" id="GO:0033563">
    <property type="term" value="P:dorsal/ventral axon guidance"/>
    <property type="evidence" value="ECO:0007669"/>
    <property type="project" value="EnsemblMetazoa"/>
</dbReference>
<evidence type="ECO:0000256" key="4">
    <source>
        <dbReference type="ARBA" id="ARBA00022536"/>
    </source>
</evidence>
<accession>A0A8R1UEM3</accession>
<organism evidence="11 12">
    <name type="scientific">Pristionchus pacificus</name>
    <name type="common">Parasitic nematode worm</name>
    <dbReference type="NCBI Taxonomy" id="54126"/>
    <lineage>
        <taxon>Eukaryota</taxon>
        <taxon>Metazoa</taxon>
        <taxon>Ecdysozoa</taxon>
        <taxon>Nematoda</taxon>
        <taxon>Chromadorea</taxon>
        <taxon>Rhabditida</taxon>
        <taxon>Rhabditina</taxon>
        <taxon>Diplogasteromorpha</taxon>
        <taxon>Diplogasteroidea</taxon>
        <taxon>Neodiplogasteridae</taxon>
        <taxon>Pristionchus</taxon>
    </lineage>
</organism>
<dbReference type="GO" id="GO:0008201">
    <property type="term" value="F:heparin binding"/>
    <property type="evidence" value="ECO:0000318"/>
    <property type="project" value="GO_Central"/>
</dbReference>
<dbReference type="PROSITE" id="PS01185">
    <property type="entry name" value="CTCK_1"/>
    <property type="match status" value="1"/>
</dbReference>
<feature type="disulfide bond" evidence="10">
    <location>
        <begin position="1149"/>
        <end position="1166"/>
    </location>
</feature>
<dbReference type="GO" id="GO:0005576">
    <property type="term" value="C:extracellular region"/>
    <property type="evidence" value="ECO:0007669"/>
    <property type="project" value="UniProtKB-SubCell"/>
</dbReference>
<feature type="disulfide bond" evidence="10">
    <location>
        <begin position="1168"/>
        <end position="1177"/>
    </location>
</feature>
<dbReference type="PANTHER" id="PTHR45836:SF4">
    <property type="entry name" value="PROTEIN SLIT"/>
    <property type="match status" value="1"/>
</dbReference>
<dbReference type="FunFam" id="2.10.25.10:FF:000851">
    <property type="entry name" value="Slit homolog 1 protein"/>
    <property type="match status" value="1"/>
</dbReference>
<evidence type="ECO:0000256" key="10">
    <source>
        <dbReference type="PROSITE-ProRule" id="PRU00076"/>
    </source>
</evidence>
<dbReference type="Pfam" id="PF01463">
    <property type="entry name" value="LRRCT"/>
    <property type="match status" value="2"/>
</dbReference>
<feature type="disulfide bond" evidence="10">
    <location>
        <begin position="1206"/>
        <end position="1215"/>
    </location>
</feature>
<dbReference type="SMART" id="SM00364">
    <property type="entry name" value="LRR_BAC"/>
    <property type="match status" value="5"/>
</dbReference>
<dbReference type="GO" id="GO:0097374">
    <property type="term" value="P:sensory neuron axon guidance"/>
    <property type="evidence" value="ECO:0007669"/>
    <property type="project" value="EnsemblMetazoa"/>
</dbReference>
<dbReference type="GO" id="GO:0001764">
    <property type="term" value="P:neuron migration"/>
    <property type="evidence" value="ECO:0007669"/>
    <property type="project" value="EnsemblMetazoa"/>
</dbReference>
<evidence type="ECO:0000256" key="7">
    <source>
        <dbReference type="ARBA" id="ARBA00022737"/>
    </source>
</evidence>
<evidence type="ECO:0000256" key="5">
    <source>
        <dbReference type="ARBA" id="ARBA00022614"/>
    </source>
</evidence>
<evidence type="ECO:0000256" key="8">
    <source>
        <dbReference type="ARBA" id="ARBA00023157"/>
    </source>
</evidence>
<dbReference type="PROSITE" id="PS01186">
    <property type="entry name" value="EGF_2"/>
    <property type="match status" value="5"/>
</dbReference>
<dbReference type="PRINTS" id="PR00019">
    <property type="entry name" value="LEURICHRPT"/>
</dbReference>
<dbReference type="GO" id="GO:1905489">
    <property type="term" value="P:regulation of sensory neuron axon guidance"/>
    <property type="evidence" value="ECO:0007669"/>
    <property type="project" value="EnsemblMetazoa"/>
</dbReference>
<dbReference type="FunFam" id="2.10.25.10:FF:000118">
    <property type="entry name" value="protein delta homolog 2"/>
    <property type="match status" value="1"/>
</dbReference>
<gene>
    <name evidence="11" type="primary">WBGene00110130</name>
</gene>
<dbReference type="InterPro" id="IPR000210">
    <property type="entry name" value="BTB/POZ_dom"/>
</dbReference>
<dbReference type="SMART" id="SM00179">
    <property type="entry name" value="EGF_CA"/>
    <property type="match status" value="7"/>
</dbReference>
<dbReference type="SMART" id="SM00369">
    <property type="entry name" value="LRR_TYP"/>
    <property type="match status" value="12"/>
</dbReference>
<evidence type="ECO:0000256" key="6">
    <source>
        <dbReference type="ARBA" id="ARBA00022729"/>
    </source>
</evidence>
<reference evidence="12" key="1">
    <citation type="journal article" date="2008" name="Nat. Genet.">
        <title>The Pristionchus pacificus genome provides a unique perspective on nematode lifestyle and parasitism.</title>
        <authorList>
            <person name="Dieterich C."/>
            <person name="Clifton S.W."/>
            <person name="Schuster L.N."/>
            <person name="Chinwalla A."/>
            <person name="Delehaunty K."/>
            <person name="Dinkelacker I."/>
            <person name="Fulton L."/>
            <person name="Fulton R."/>
            <person name="Godfrey J."/>
            <person name="Minx P."/>
            <person name="Mitreva M."/>
            <person name="Roeseler W."/>
            <person name="Tian H."/>
            <person name="Witte H."/>
            <person name="Yang S.P."/>
            <person name="Wilson R.K."/>
            <person name="Sommer R.J."/>
        </authorList>
    </citation>
    <scope>NUCLEOTIDE SEQUENCE [LARGE SCALE GENOMIC DNA]</scope>
    <source>
        <strain evidence="12">PS312</strain>
    </source>
</reference>
<dbReference type="PROSITE" id="PS00022">
    <property type="entry name" value="EGF_1"/>
    <property type="match status" value="7"/>
</dbReference>
<dbReference type="GO" id="GO:0007411">
    <property type="term" value="P:axon guidance"/>
    <property type="evidence" value="ECO:0000318"/>
    <property type="project" value="GO_Central"/>
</dbReference>
<dbReference type="InterPro" id="IPR032675">
    <property type="entry name" value="LRR_dom_sf"/>
</dbReference>
<dbReference type="PROSITE" id="PS50026">
    <property type="entry name" value="EGF_3"/>
    <property type="match status" value="7"/>
</dbReference>
<keyword evidence="8 10" id="KW-1015">Disulfide bond</keyword>
<reference evidence="11" key="2">
    <citation type="submission" date="2022-06" db="UniProtKB">
        <authorList>
            <consortium name="EnsemblMetazoa"/>
        </authorList>
    </citation>
    <scope>IDENTIFICATION</scope>
    <source>
        <strain evidence="11">PS312</strain>
    </source>
</reference>
<dbReference type="InterPro" id="IPR011333">
    <property type="entry name" value="SKP1/BTB/POZ_sf"/>
</dbReference>
<dbReference type="Pfam" id="PF00054">
    <property type="entry name" value="Laminin_G_1"/>
    <property type="match status" value="1"/>
</dbReference>
<dbReference type="FunFam" id="2.10.25.10:FF:000142">
    <property type="entry name" value="Crumbs cell polarity complex component 2"/>
    <property type="match status" value="1"/>
</dbReference>
<dbReference type="CDD" id="cd00110">
    <property type="entry name" value="LamG"/>
    <property type="match status" value="1"/>
</dbReference>
<evidence type="ECO:0000256" key="9">
    <source>
        <dbReference type="ARBA" id="ARBA00023180"/>
    </source>
</evidence>
<dbReference type="Gene3D" id="2.60.120.200">
    <property type="match status" value="1"/>
</dbReference>
<dbReference type="CDD" id="cd00054">
    <property type="entry name" value="EGF_CA"/>
    <property type="match status" value="4"/>
</dbReference>
<dbReference type="SMART" id="SM00013">
    <property type="entry name" value="LRRNT"/>
    <property type="match status" value="4"/>
</dbReference>